<protein>
    <submittedName>
        <fullName evidence="1">Putative membrane protein</fullName>
    </submittedName>
</protein>
<comment type="caution">
    <text evidence="1">The sequence shown here is derived from an EMBL/GenBank/DDBJ whole genome shotgun (WGS) entry which is preliminary data.</text>
</comment>
<dbReference type="Proteomes" id="UP000028602">
    <property type="component" value="Unassembled WGS sequence"/>
</dbReference>
<accession>A0A085JQ09</accession>
<dbReference type="EMBL" id="JMPR01000004">
    <property type="protein sequence ID" value="KFD22555.1"/>
    <property type="molecule type" value="Genomic_DNA"/>
</dbReference>
<sequence length="154" mass="17724">MKAKSKKILFMLLLIGFGGIGYVTWLQLRPIVIVAVHEDRHFSDILVKNFPLTDKGKINWWLENKDMLKEKYGIPKPESDGSFTIVFWLFGDGYKETDGYDRLCFDDMKTKTNCIDKNRAFSVSNSKNMGISFIAHNGIYRMRGSGDIIKDKDD</sequence>
<dbReference type="AlphaFoldDB" id="A0A085JQ09"/>
<dbReference type="InterPro" id="IPR010351">
    <property type="entry name" value="DUF943"/>
</dbReference>
<gene>
    <name evidence="1" type="ORF">GTPT_0130</name>
</gene>
<evidence type="ECO:0000313" key="1">
    <source>
        <dbReference type="EMBL" id="KFD22555.1"/>
    </source>
</evidence>
<keyword evidence="2" id="KW-1185">Reference proteome</keyword>
<reference evidence="1 2" key="1">
    <citation type="submission" date="2014-05" db="EMBL/GenBank/DDBJ databases">
        <title>ATOL: Assembling a taxonomically balanced genome-scale reconstruction of the evolutionary history of the Enterobacteriaceae.</title>
        <authorList>
            <person name="Plunkett G.III."/>
            <person name="Neeno-Eckwall E.C."/>
            <person name="Glasner J.D."/>
            <person name="Perna N.T."/>
        </authorList>
    </citation>
    <scope>NUCLEOTIDE SEQUENCE [LARGE SCALE GENOMIC DNA]</scope>
    <source>
        <strain evidence="1 2">ATCC 33301</strain>
    </source>
</reference>
<name>A0A085JQ09_9GAMM</name>
<dbReference type="eggNOG" id="ENOG5031VW6">
    <property type="taxonomic scope" value="Bacteria"/>
</dbReference>
<dbReference type="Pfam" id="PF06092">
    <property type="entry name" value="DUF943"/>
    <property type="match status" value="1"/>
</dbReference>
<dbReference type="RefSeq" id="WP_029989640.1">
    <property type="nucleotide sequence ID" value="NZ_ATMJ01000006.1"/>
</dbReference>
<evidence type="ECO:0000313" key="2">
    <source>
        <dbReference type="Proteomes" id="UP000028602"/>
    </source>
</evidence>
<dbReference type="OrthoDB" id="6521020at2"/>
<proteinExistence type="predicted"/>
<organism evidence="1 2">
    <name type="scientific">Tatumella ptyseos ATCC 33301</name>
    <dbReference type="NCBI Taxonomy" id="1005995"/>
    <lineage>
        <taxon>Bacteria</taxon>
        <taxon>Pseudomonadati</taxon>
        <taxon>Pseudomonadota</taxon>
        <taxon>Gammaproteobacteria</taxon>
        <taxon>Enterobacterales</taxon>
        <taxon>Erwiniaceae</taxon>
        <taxon>Tatumella</taxon>
    </lineage>
</organism>